<organism evidence="2 3">
    <name type="scientific">Effusibacillus consociatus</name>
    <dbReference type="NCBI Taxonomy" id="1117041"/>
    <lineage>
        <taxon>Bacteria</taxon>
        <taxon>Bacillati</taxon>
        <taxon>Bacillota</taxon>
        <taxon>Bacilli</taxon>
        <taxon>Bacillales</taxon>
        <taxon>Alicyclobacillaceae</taxon>
        <taxon>Effusibacillus</taxon>
    </lineage>
</organism>
<feature type="transmembrane region" description="Helical" evidence="1">
    <location>
        <begin position="6"/>
        <end position="23"/>
    </location>
</feature>
<dbReference type="EMBL" id="JBHSHC010000096">
    <property type="protein sequence ID" value="MFC4768132.1"/>
    <property type="molecule type" value="Genomic_DNA"/>
</dbReference>
<evidence type="ECO:0000313" key="3">
    <source>
        <dbReference type="Proteomes" id="UP001596002"/>
    </source>
</evidence>
<gene>
    <name evidence="2" type="ORF">ACFO8Q_12315</name>
</gene>
<evidence type="ECO:0000313" key="2">
    <source>
        <dbReference type="EMBL" id="MFC4768132.1"/>
    </source>
</evidence>
<accession>A0ABV9Q627</accession>
<dbReference type="RefSeq" id="WP_380026056.1">
    <property type="nucleotide sequence ID" value="NZ_JBHSHC010000096.1"/>
</dbReference>
<comment type="caution">
    <text evidence="2">The sequence shown here is derived from an EMBL/GenBank/DDBJ whole genome shotgun (WGS) entry which is preliminary data.</text>
</comment>
<keyword evidence="3" id="KW-1185">Reference proteome</keyword>
<keyword evidence="1" id="KW-1133">Transmembrane helix</keyword>
<protein>
    <recommendedName>
        <fullName evidence="4">DUF3139 domain-containing protein</fullName>
    </recommendedName>
</protein>
<evidence type="ECO:0008006" key="4">
    <source>
        <dbReference type="Google" id="ProtNLM"/>
    </source>
</evidence>
<name>A0ABV9Q627_9BACL</name>
<sequence length="111" mass="13080">MKKYKLYVLFVIIILGSFLFYMFNYKSNMVTVTENVKLIQKQKLEVNNNQVEYWIETEDQNNGRKKVLVNNISIWSLLKVNERYTITYEIGKDGTPNLISVFPSDYTGPLQ</sequence>
<dbReference type="Proteomes" id="UP001596002">
    <property type="component" value="Unassembled WGS sequence"/>
</dbReference>
<keyword evidence="1" id="KW-0812">Transmembrane</keyword>
<evidence type="ECO:0000256" key="1">
    <source>
        <dbReference type="SAM" id="Phobius"/>
    </source>
</evidence>
<keyword evidence="1" id="KW-0472">Membrane</keyword>
<proteinExistence type="predicted"/>
<reference evidence="3" key="1">
    <citation type="journal article" date="2019" name="Int. J. Syst. Evol. Microbiol.">
        <title>The Global Catalogue of Microorganisms (GCM) 10K type strain sequencing project: providing services to taxonomists for standard genome sequencing and annotation.</title>
        <authorList>
            <consortium name="The Broad Institute Genomics Platform"/>
            <consortium name="The Broad Institute Genome Sequencing Center for Infectious Disease"/>
            <person name="Wu L."/>
            <person name="Ma J."/>
        </authorList>
    </citation>
    <scope>NUCLEOTIDE SEQUENCE [LARGE SCALE GENOMIC DNA]</scope>
    <source>
        <strain evidence="3">WYCCWR 12678</strain>
    </source>
</reference>